<evidence type="ECO:0000313" key="1">
    <source>
        <dbReference type="EMBL" id="KYQ94388.1"/>
    </source>
</evidence>
<organism evidence="1 2">
    <name type="scientific">Tieghemostelium lacteum</name>
    <name type="common">Slime mold</name>
    <name type="synonym">Dictyostelium lacteum</name>
    <dbReference type="NCBI Taxonomy" id="361077"/>
    <lineage>
        <taxon>Eukaryota</taxon>
        <taxon>Amoebozoa</taxon>
        <taxon>Evosea</taxon>
        <taxon>Eumycetozoa</taxon>
        <taxon>Dictyostelia</taxon>
        <taxon>Dictyosteliales</taxon>
        <taxon>Raperosteliaceae</taxon>
        <taxon>Tieghemostelium</taxon>
    </lineage>
</organism>
<keyword evidence="2" id="KW-1185">Reference proteome</keyword>
<proteinExistence type="predicted"/>
<evidence type="ECO:0000313" key="2">
    <source>
        <dbReference type="Proteomes" id="UP000076078"/>
    </source>
</evidence>
<dbReference type="FunCoup" id="A0A151ZK62">
    <property type="interactions" value="738"/>
</dbReference>
<comment type="caution">
    <text evidence="1">The sequence shown here is derived from an EMBL/GenBank/DDBJ whole genome shotgun (WGS) entry which is preliminary data.</text>
</comment>
<dbReference type="InParanoid" id="A0A151ZK62"/>
<sequence length="377" mass="43730">MNNNIFYLSNNNNNEKSFKDIQIVLSDFKNVLSHLVVSNASTLENGFIIQLGSNPIDKQSIIDIFHNSSLKNQLEDNLKNLVSNSGSNIPNDYYFTETVIKDNTNYIDLYIITLYNSLSKEFKYFLNFENINVLVSTQVFIRTSKYKTLLEMADFLRPNKYSGLFEIHITVQNGNQQEQEKFTTFCNTHKLKSILIELPDMTVKEGKEVYTYQMMTSSHHHSSDLVSIQLRAYDLANKLVSEGFRIQRIKIETLVSCKGVPSTVEEQQCQSPLNYFEFHIKLLLPMTADLQVLSNLVKPFQGHLSRNSFKKFIDNHTQIRFVTLRIYNTYKEQALLKFEEVKSILSNNQYHIDSAHKEYSLYDSNVGLDNSWLLTNL</sequence>
<dbReference type="OrthoDB" id="19320at2759"/>
<reference evidence="1 2" key="1">
    <citation type="submission" date="2015-12" db="EMBL/GenBank/DDBJ databases">
        <title>Dictyostelia acquired genes for synthesis and detection of signals that induce cell-type specialization by lateral gene transfer from prokaryotes.</title>
        <authorList>
            <person name="Gloeckner G."/>
            <person name="Schaap P."/>
        </authorList>
    </citation>
    <scope>NUCLEOTIDE SEQUENCE [LARGE SCALE GENOMIC DNA]</scope>
    <source>
        <strain evidence="1 2">TK</strain>
    </source>
</reference>
<protein>
    <submittedName>
        <fullName evidence="1">Uncharacterized protein</fullName>
    </submittedName>
</protein>
<accession>A0A151ZK62</accession>
<dbReference type="AlphaFoldDB" id="A0A151ZK62"/>
<dbReference type="Proteomes" id="UP000076078">
    <property type="component" value="Unassembled WGS sequence"/>
</dbReference>
<name>A0A151ZK62_TIELA</name>
<gene>
    <name evidence="1" type="ORF">DLAC_11598</name>
</gene>
<dbReference type="EMBL" id="LODT01000022">
    <property type="protein sequence ID" value="KYQ94388.1"/>
    <property type="molecule type" value="Genomic_DNA"/>
</dbReference>